<dbReference type="OrthoDB" id="5595751at2759"/>
<name>A0A284SBN5_ARMOS</name>
<reference evidence="2" key="1">
    <citation type="journal article" date="2017" name="Nat. Ecol. Evol.">
        <title>Genome expansion and lineage-specific genetic innovations in the forest pathogenic fungi Armillaria.</title>
        <authorList>
            <person name="Sipos G."/>
            <person name="Prasanna A.N."/>
            <person name="Walter M.C."/>
            <person name="O'Connor E."/>
            <person name="Balint B."/>
            <person name="Krizsan K."/>
            <person name="Kiss B."/>
            <person name="Hess J."/>
            <person name="Varga T."/>
            <person name="Slot J."/>
            <person name="Riley R."/>
            <person name="Boka B."/>
            <person name="Rigling D."/>
            <person name="Barry K."/>
            <person name="Lee J."/>
            <person name="Mihaltcheva S."/>
            <person name="LaButti K."/>
            <person name="Lipzen A."/>
            <person name="Waldron R."/>
            <person name="Moloney N.M."/>
            <person name="Sperisen C."/>
            <person name="Kredics L."/>
            <person name="Vagvoelgyi C."/>
            <person name="Patrignani A."/>
            <person name="Fitzpatrick D."/>
            <person name="Nagy I."/>
            <person name="Doyle S."/>
            <person name="Anderson J.B."/>
            <person name="Grigoriev I.V."/>
            <person name="Gueldener U."/>
            <person name="Muensterkoetter M."/>
            <person name="Nagy L.G."/>
        </authorList>
    </citation>
    <scope>NUCLEOTIDE SEQUENCE [LARGE SCALE GENOMIC DNA]</scope>
    <source>
        <strain evidence="2">C18/9</strain>
    </source>
</reference>
<dbReference type="Proteomes" id="UP000219338">
    <property type="component" value="Unassembled WGS sequence"/>
</dbReference>
<proteinExistence type="predicted"/>
<organism evidence="1 2">
    <name type="scientific">Armillaria ostoyae</name>
    <name type="common">Armillaria root rot fungus</name>
    <dbReference type="NCBI Taxonomy" id="47428"/>
    <lineage>
        <taxon>Eukaryota</taxon>
        <taxon>Fungi</taxon>
        <taxon>Dikarya</taxon>
        <taxon>Basidiomycota</taxon>
        <taxon>Agaricomycotina</taxon>
        <taxon>Agaricomycetes</taxon>
        <taxon>Agaricomycetidae</taxon>
        <taxon>Agaricales</taxon>
        <taxon>Marasmiineae</taxon>
        <taxon>Physalacriaceae</taxon>
        <taxon>Armillaria</taxon>
    </lineage>
</organism>
<gene>
    <name evidence="1" type="ORF">ARMOST_22003</name>
</gene>
<evidence type="ECO:0000313" key="1">
    <source>
        <dbReference type="EMBL" id="SJL18414.1"/>
    </source>
</evidence>
<accession>A0A284SBN5</accession>
<dbReference type="AlphaFoldDB" id="A0A284SBN5"/>
<evidence type="ECO:0000313" key="2">
    <source>
        <dbReference type="Proteomes" id="UP000219338"/>
    </source>
</evidence>
<protein>
    <submittedName>
        <fullName evidence="1">Uncharacterized protein</fullName>
    </submittedName>
</protein>
<dbReference type="EMBL" id="FUEG01000059">
    <property type="protein sequence ID" value="SJL18414.1"/>
    <property type="molecule type" value="Genomic_DNA"/>
</dbReference>
<keyword evidence="2" id="KW-1185">Reference proteome</keyword>
<sequence>MEIFNVSSSTTSENFCSEIYAFLDSSAPDGARNIAQLALEFSNSAERPHFDGVIVINACSCSVRDKVNGTGKDVQSRPTKLLYMIGDKNRDTLPSILGGPGILLHSSNS</sequence>